<dbReference type="PANTHER" id="PTHR10196">
    <property type="entry name" value="SUGAR KINASE"/>
    <property type="match status" value="1"/>
</dbReference>
<keyword evidence="2 7" id="KW-0808">Transferase</keyword>
<dbReference type="SUPFAM" id="SSF53067">
    <property type="entry name" value="Actin-like ATPase domain"/>
    <property type="match status" value="2"/>
</dbReference>
<feature type="binding site" evidence="7">
    <location>
        <position position="84"/>
    </location>
    <ligand>
        <name>sn-glycerol 3-phosphate</name>
        <dbReference type="ChEBI" id="CHEBI:57597"/>
    </ligand>
</feature>
<evidence type="ECO:0000313" key="11">
    <source>
        <dbReference type="Proteomes" id="UP000361468"/>
    </source>
</evidence>
<dbReference type="PIRSF" id="PIRSF000538">
    <property type="entry name" value="GlpK"/>
    <property type="match status" value="1"/>
</dbReference>
<feature type="binding site" evidence="7">
    <location>
        <position position="14"/>
    </location>
    <ligand>
        <name>ADP</name>
        <dbReference type="ChEBI" id="CHEBI:456216"/>
    </ligand>
</feature>
<feature type="binding site" evidence="7">
    <location>
        <position position="84"/>
    </location>
    <ligand>
        <name>glycerol</name>
        <dbReference type="ChEBI" id="CHEBI:17754"/>
    </ligand>
</feature>
<evidence type="ECO:0000256" key="7">
    <source>
        <dbReference type="HAMAP-Rule" id="MF_00186"/>
    </source>
</evidence>
<keyword evidence="5 7" id="KW-0319">Glycerol metabolism</keyword>
<feature type="binding site" evidence="7">
    <location>
        <position position="136"/>
    </location>
    <ligand>
        <name>sn-glycerol 3-phosphate</name>
        <dbReference type="ChEBI" id="CHEBI:57597"/>
    </ligand>
</feature>
<dbReference type="CDD" id="cd07786">
    <property type="entry name" value="FGGY_EcGK_like"/>
    <property type="match status" value="1"/>
</dbReference>
<dbReference type="Pfam" id="PF00370">
    <property type="entry name" value="FGGY_N"/>
    <property type="match status" value="1"/>
</dbReference>
<feature type="binding site" evidence="7">
    <location>
        <position position="267"/>
    </location>
    <ligand>
        <name>ADP</name>
        <dbReference type="ChEBI" id="CHEBI:456216"/>
    </ligand>
</feature>
<protein>
    <recommendedName>
        <fullName evidence="7">Glycerol kinase</fullName>
        <ecNumber evidence="7">2.7.1.30</ecNumber>
    </recommendedName>
    <alternativeName>
        <fullName evidence="7">ATP:glycerol 3-phosphotransferase</fullName>
    </alternativeName>
    <alternativeName>
        <fullName evidence="7">Glycerokinase</fullName>
        <shortName evidence="7">GK</shortName>
    </alternativeName>
</protein>
<evidence type="ECO:0000256" key="6">
    <source>
        <dbReference type="ARBA" id="ARBA00022840"/>
    </source>
</evidence>
<sequence>MAGGKYILAFDQGTTSSRALLFDRDGRVVSTAQKEFRQIYPHPGWVEHDPREIWATQAGVAAEALTHAGVGGIDIAAIGITNQRETTIVWDRRTGEPVYNAIVWQDRRTADFCDGLRAGGHEALVSSRTGLRIDAYFSGSKVRWILDNVDGARDAAEAGHLAFGTVDSWLVWHLTGGALHATDVSNASRTMLFNIHSLEWDDELLALLGVPRSMLPDVRSSSEVYGHTATPLFSAPVPIAGIAGDQQAALFGQMCLAPGMVKNTYGTGCFMVMNTGDKPQVSSHNLLTTVAWKIGDRVDYALEGSIFIGGAVVQWLRDGLGIIRHSRDVEALATSVPDADGVVLVPAFAGLGAPHWQPRARGTLFGATRGTTAAHVARAALDSIAFQTLDVLRAMEADAGMQVAELRVDGGAAANDLLMQWQADLLGADVVRPEVIETTAAGAAYLAGLAVGFWPDIDTLERQWKLQRRFSRHLSEDEIARAVSRWQRAVRAAKSWAEDV</sequence>
<feature type="binding site" evidence="7">
    <location>
        <position position="15"/>
    </location>
    <ligand>
        <name>ATP</name>
        <dbReference type="ChEBI" id="CHEBI:30616"/>
    </ligand>
</feature>
<feature type="binding site" evidence="7">
    <location>
        <position position="411"/>
    </location>
    <ligand>
        <name>ADP</name>
        <dbReference type="ChEBI" id="CHEBI:456216"/>
    </ligand>
</feature>
<gene>
    <name evidence="7 10" type="primary">glpK</name>
    <name evidence="10" type="ORF">PPN31119_02664</name>
</gene>
<comment type="caution">
    <text evidence="10">The sequence shown here is derived from an EMBL/GenBank/DDBJ whole genome shotgun (WGS) entry which is preliminary data.</text>
</comment>
<dbReference type="InterPro" id="IPR018483">
    <property type="entry name" value="Carb_kinase_FGGY_CS"/>
</dbReference>
<dbReference type="NCBIfam" id="NF000756">
    <property type="entry name" value="PRK00047.1"/>
    <property type="match status" value="1"/>
</dbReference>
<feature type="binding site" evidence="7">
    <location>
        <position position="85"/>
    </location>
    <ligand>
        <name>glycerol</name>
        <dbReference type="ChEBI" id="CHEBI:17754"/>
    </ligand>
</feature>
<keyword evidence="3 7" id="KW-0547">Nucleotide-binding</keyword>
<dbReference type="GO" id="GO:0004370">
    <property type="term" value="F:glycerol kinase activity"/>
    <property type="evidence" value="ECO:0007669"/>
    <property type="project" value="UniProtKB-EC"/>
</dbReference>
<feature type="binding site" evidence="7">
    <location>
        <position position="246"/>
    </location>
    <ligand>
        <name>glycerol</name>
        <dbReference type="ChEBI" id="CHEBI:17754"/>
    </ligand>
</feature>
<dbReference type="InterPro" id="IPR018484">
    <property type="entry name" value="FGGY_N"/>
</dbReference>
<reference evidence="10 11" key="1">
    <citation type="submission" date="2019-08" db="EMBL/GenBank/DDBJ databases">
        <authorList>
            <person name="Peeters C."/>
        </authorList>
    </citation>
    <scope>NUCLEOTIDE SEQUENCE [LARGE SCALE GENOMIC DNA]</scope>
    <source>
        <strain evidence="10 11">LMG 31119</strain>
    </source>
</reference>
<feature type="binding site" evidence="7">
    <location>
        <position position="16"/>
    </location>
    <ligand>
        <name>ATP</name>
        <dbReference type="ChEBI" id="CHEBI:30616"/>
    </ligand>
</feature>
<dbReference type="Proteomes" id="UP000361468">
    <property type="component" value="Unassembled WGS sequence"/>
</dbReference>
<dbReference type="NCBIfam" id="TIGR01311">
    <property type="entry name" value="glycerol_kin"/>
    <property type="match status" value="1"/>
</dbReference>
<dbReference type="PROSITE" id="PS00933">
    <property type="entry name" value="FGGY_KINASES_1"/>
    <property type="match status" value="1"/>
</dbReference>
<feature type="binding site" evidence="7">
    <location>
        <position position="415"/>
    </location>
    <ligand>
        <name>ADP</name>
        <dbReference type="ChEBI" id="CHEBI:456216"/>
    </ligand>
</feature>
<dbReference type="InterPro" id="IPR018485">
    <property type="entry name" value="FGGY_C"/>
</dbReference>
<dbReference type="EC" id="2.7.1.30" evidence="7"/>
<feature type="domain" description="Carbohydrate kinase FGGY N-terminal" evidence="8">
    <location>
        <begin position="6"/>
        <end position="252"/>
    </location>
</feature>
<feature type="binding site" evidence="7">
    <location>
        <position position="411"/>
    </location>
    <ligand>
        <name>ATP</name>
        <dbReference type="ChEBI" id="CHEBI:30616"/>
    </ligand>
</feature>
<accession>A0ABY6WKJ8</accession>
<comment type="function">
    <text evidence="7">Key enzyme in the regulation of glycerol uptake and metabolism. Catalyzes the phosphorylation of glycerol to yield sn-glycerol 3-phosphate.</text>
</comment>
<dbReference type="Pfam" id="PF02782">
    <property type="entry name" value="FGGY_C"/>
    <property type="match status" value="1"/>
</dbReference>
<dbReference type="RefSeq" id="WP_150646232.1">
    <property type="nucleotide sequence ID" value="NZ_CABPSO010000007.1"/>
</dbReference>
<keyword evidence="11" id="KW-1185">Reference proteome</keyword>
<feature type="domain" description="Carbohydrate kinase FGGY C-terminal" evidence="9">
    <location>
        <begin position="262"/>
        <end position="450"/>
    </location>
</feature>
<organism evidence="10 11">
    <name type="scientific">Pandoraea pnomenusa</name>
    <dbReference type="NCBI Taxonomy" id="93220"/>
    <lineage>
        <taxon>Bacteria</taxon>
        <taxon>Pseudomonadati</taxon>
        <taxon>Pseudomonadota</taxon>
        <taxon>Betaproteobacteria</taxon>
        <taxon>Burkholderiales</taxon>
        <taxon>Burkholderiaceae</taxon>
        <taxon>Pandoraea</taxon>
    </lineage>
</organism>
<feature type="binding site" evidence="7">
    <location>
        <position position="310"/>
    </location>
    <ligand>
        <name>ATP</name>
        <dbReference type="ChEBI" id="CHEBI:30616"/>
    </ligand>
</feature>
<dbReference type="InterPro" id="IPR005999">
    <property type="entry name" value="Glycerol_kin"/>
</dbReference>
<keyword evidence="4 7" id="KW-0418">Kinase</keyword>
<dbReference type="EMBL" id="CABPSO010000007">
    <property type="protein sequence ID" value="VVE67639.1"/>
    <property type="molecule type" value="Genomic_DNA"/>
</dbReference>
<comment type="catalytic activity">
    <reaction evidence="7">
        <text>glycerol + ATP = sn-glycerol 3-phosphate + ADP + H(+)</text>
        <dbReference type="Rhea" id="RHEA:21644"/>
        <dbReference type="ChEBI" id="CHEBI:15378"/>
        <dbReference type="ChEBI" id="CHEBI:17754"/>
        <dbReference type="ChEBI" id="CHEBI:30616"/>
        <dbReference type="ChEBI" id="CHEBI:57597"/>
        <dbReference type="ChEBI" id="CHEBI:456216"/>
        <dbReference type="EC" id="2.7.1.30"/>
    </reaction>
</comment>
<feature type="binding site" evidence="7">
    <location>
        <position position="136"/>
    </location>
    <ligand>
        <name>glycerol</name>
        <dbReference type="ChEBI" id="CHEBI:17754"/>
    </ligand>
</feature>
<dbReference type="Gene3D" id="3.30.420.40">
    <property type="match status" value="2"/>
</dbReference>
<feature type="binding site" evidence="7">
    <location>
        <position position="245"/>
    </location>
    <ligand>
        <name>glycerol</name>
        <dbReference type="ChEBI" id="CHEBI:17754"/>
    </ligand>
</feature>
<evidence type="ECO:0000256" key="2">
    <source>
        <dbReference type="ARBA" id="ARBA00022679"/>
    </source>
</evidence>
<evidence type="ECO:0000313" key="10">
    <source>
        <dbReference type="EMBL" id="VVE67639.1"/>
    </source>
</evidence>
<evidence type="ECO:0000256" key="4">
    <source>
        <dbReference type="ARBA" id="ARBA00022777"/>
    </source>
</evidence>
<evidence type="ECO:0000256" key="3">
    <source>
        <dbReference type="ARBA" id="ARBA00022741"/>
    </source>
</evidence>
<feature type="binding site" evidence="7">
    <location>
        <position position="14"/>
    </location>
    <ligand>
        <name>sn-glycerol 3-phosphate</name>
        <dbReference type="ChEBI" id="CHEBI:57597"/>
    </ligand>
</feature>
<evidence type="ECO:0000256" key="5">
    <source>
        <dbReference type="ARBA" id="ARBA00022798"/>
    </source>
</evidence>
<name>A0ABY6WKJ8_9BURK</name>
<evidence type="ECO:0000259" key="8">
    <source>
        <dbReference type="Pfam" id="PF00370"/>
    </source>
</evidence>
<proteinExistence type="inferred from homology"/>
<feature type="binding site" evidence="7">
    <location>
        <position position="85"/>
    </location>
    <ligand>
        <name>sn-glycerol 3-phosphate</name>
        <dbReference type="ChEBI" id="CHEBI:57597"/>
    </ligand>
</feature>
<dbReference type="HAMAP" id="MF_00186">
    <property type="entry name" value="Glycerol_kin"/>
    <property type="match status" value="1"/>
</dbReference>
<dbReference type="InterPro" id="IPR043129">
    <property type="entry name" value="ATPase_NBD"/>
</dbReference>
<feature type="binding site" evidence="7">
    <location>
        <position position="18"/>
    </location>
    <ligand>
        <name>ADP</name>
        <dbReference type="ChEBI" id="CHEBI:456216"/>
    </ligand>
</feature>
<feature type="binding site" evidence="7">
    <location>
        <position position="14"/>
    </location>
    <ligand>
        <name>ATP</name>
        <dbReference type="ChEBI" id="CHEBI:30616"/>
    </ligand>
</feature>
<comment type="activity regulation">
    <text evidence="7">Inhibited by fructose 1,6-bisphosphate (FBP).</text>
</comment>
<dbReference type="PANTHER" id="PTHR10196:SF69">
    <property type="entry name" value="GLYCEROL KINASE"/>
    <property type="match status" value="1"/>
</dbReference>
<feature type="binding site" evidence="7">
    <location>
        <position position="267"/>
    </location>
    <ligand>
        <name>ATP</name>
        <dbReference type="ChEBI" id="CHEBI:30616"/>
    </ligand>
</feature>
<feature type="binding site" evidence="7">
    <location>
        <position position="314"/>
    </location>
    <ligand>
        <name>ATP</name>
        <dbReference type="ChEBI" id="CHEBI:30616"/>
    </ligand>
</feature>
<dbReference type="InterPro" id="IPR000577">
    <property type="entry name" value="Carb_kinase_FGGY"/>
</dbReference>
<feature type="binding site" evidence="7">
    <location>
        <position position="245"/>
    </location>
    <ligand>
        <name>sn-glycerol 3-phosphate</name>
        <dbReference type="ChEBI" id="CHEBI:57597"/>
    </ligand>
</feature>
<keyword evidence="6 7" id="KW-0067">ATP-binding</keyword>
<comment type="similarity">
    <text evidence="1 7">Belongs to the FGGY kinase family.</text>
</comment>
<comment type="pathway">
    <text evidence="7">Polyol metabolism; glycerol degradation via glycerol kinase pathway; sn-glycerol 3-phosphate from glycerol: step 1/1.</text>
</comment>
<evidence type="ECO:0000256" key="1">
    <source>
        <dbReference type="ARBA" id="ARBA00009156"/>
    </source>
</evidence>
<evidence type="ECO:0000259" key="9">
    <source>
        <dbReference type="Pfam" id="PF02782"/>
    </source>
</evidence>
<feature type="binding site" evidence="7">
    <location>
        <position position="310"/>
    </location>
    <ligand>
        <name>ADP</name>
        <dbReference type="ChEBI" id="CHEBI:456216"/>
    </ligand>
</feature>